<dbReference type="EMBL" id="MKWS01000003">
    <property type="protein sequence ID" value="RVD78906.1"/>
    <property type="molecule type" value="Genomic_DNA"/>
</dbReference>
<sequence>MIHNHKGARGMSLKQVCQRIIGCFKCQRLSTDFLQDIDHEQTKRLIIFNHNDFTGDWQ</sequence>
<reference evidence="1 2" key="1">
    <citation type="submission" date="2016-10" db="EMBL/GenBank/DDBJ databases">
        <title>Search of new enzymes for the oxidation of sulfur compounds.</title>
        <authorList>
            <person name="Novo A."/>
            <person name="Moreira I.S."/>
            <person name="Castro P.M."/>
        </authorList>
    </citation>
    <scope>NUCLEOTIDE SEQUENCE [LARGE SCALE GENOMIC DNA]</scope>
    <source>
        <strain evidence="1 2">A9</strain>
    </source>
</reference>
<organism evidence="1 2">
    <name type="scientific">Pseudomonas koreensis</name>
    <dbReference type="NCBI Taxonomy" id="198620"/>
    <lineage>
        <taxon>Bacteria</taxon>
        <taxon>Pseudomonadati</taxon>
        <taxon>Pseudomonadota</taxon>
        <taxon>Gammaproteobacteria</taxon>
        <taxon>Pseudomonadales</taxon>
        <taxon>Pseudomonadaceae</taxon>
        <taxon>Pseudomonas</taxon>
    </lineage>
</organism>
<dbReference type="AlphaFoldDB" id="A0AA94ER46"/>
<name>A0AA94ER46_9PSED</name>
<gene>
    <name evidence="1" type="ORF">A9HBioS_1409</name>
</gene>
<comment type="caution">
    <text evidence="1">The sequence shown here is derived from an EMBL/GenBank/DDBJ whole genome shotgun (WGS) entry which is preliminary data.</text>
</comment>
<proteinExistence type="predicted"/>
<protein>
    <submittedName>
        <fullName evidence="1">Uncharacterized protein</fullName>
    </submittedName>
</protein>
<evidence type="ECO:0000313" key="1">
    <source>
        <dbReference type="EMBL" id="RVD78906.1"/>
    </source>
</evidence>
<evidence type="ECO:0000313" key="2">
    <source>
        <dbReference type="Proteomes" id="UP000288002"/>
    </source>
</evidence>
<dbReference type="Proteomes" id="UP000288002">
    <property type="component" value="Unassembled WGS sequence"/>
</dbReference>
<accession>A0AA94ER46</accession>